<evidence type="ECO:0000313" key="8">
    <source>
        <dbReference type="EMBL" id="CUG89247.1"/>
    </source>
</evidence>
<feature type="binding site" evidence="6">
    <location>
        <position position="41"/>
    </location>
    <ligand>
        <name>ATP</name>
        <dbReference type="ChEBI" id="CHEBI:30616"/>
    </ligand>
</feature>
<dbReference type="InterPro" id="IPR050117">
    <property type="entry name" value="MAPK"/>
</dbReference>
<dbReference type="PROSITE" id="PS00109">
    <property type="entry name" value="PROTEIN_KINASE_TYR"/>
    <property type="match status" value="1"/>
</dbReference>
<evidence type="ECO:0000256" key="5">
    <source>
        <dbReference type="ARBA" id="ARBA00022840"/>
    </source>
</evidence>
<keyword evidence="3 6" id="KW-0547">Nucleotide-binding</keyword>
<dbReference type="Gene3D" id="1.10.510.10">
    <property type="entry name" value="Transferase(Phosphotransferase) domain 1"/>
    <property type="match status" value="1"/>
</dbReference>
<protein>
    <submittedName>
        <fullName evidence="8">Protein kinase, putative</fullName>
    </submittedName>
</protein>
<dbReference type="InterPro" id="IPR011009">
    <property type="entry name" value="Kinase-like_dom_sf"/>
</dbReference>
<keyword evidence="2" id="KW-0808">Transferase</keyword>
<dbReference type="GO" id="GO:0004674">
    <property type="term" value="F:protein serine/threonine kinase activity"/>
    <property type="evidence" value="ECO:0007669"/>
    <property type="project" value="UniProtKB-KW"/>
</dbReference>
<organism evidence="8 9">
    <name type="scientific">Bodo saltans</name>
    <name type="common">Flagellated protozoan</name>
    <dbReference type="NCBI Taxonomy" id="75058"/>
    <lineage>
        <taxon>Eukaryota</taxon>
        <taxon>Discoba</taxon>
        <taxon>Euglenozoa</taxon>
        <taxon>Kinetoplastea</taxon>
        <taxon>Metakinetoplastina</taxon>
        <taxon>Eubodonida</taxon>
        <taxon>Bodonidae</taxon>
        <taxon>Bodo</taxon>
    </lineage>
</organism>
<gene>
    <name evidence="8" type="ORF">BSAL_20075</name>
</gene>
<evidence type="ECO:0000256" key="3">
    <source>
        <dbReference type="ARBA" id="ARBA00022741"/>
    </source>
</evidence>
<keyword evidence="5 6" id="KW-0067">ATP-binding</keyword>
<feature type="domain" description="Protein kinase" evidence="7">
    <location>
        <begin position="13"/>
        <end position="308"/>
    </location>
</feature>
<evidence type="ECO:0000256" key="6">
    <source>
        <dbReference type="PROSITE-ProRule" id="PRU10141"/>
    </source>
</evidence>
<dbReference type="Pfam" id="PF00069">
    <property type="entry name" value="Pkinase"/>
    <property type="match status" value="1"/>
</dbReference>
<dbReference type="EMBL" id="CYKH01001716">
    <property type="protein sequence ID" value="CUG89247.1"/>
    <property type="molecule type" value="Genomic_DNA"/>
</dbReference>
<dbReference type="InterPro" id="IPR017441">
    <property type="entry name" value="Protein_kinase_ATP_BS"/>
</dbReference>
<proteinExistence type="predicted"/>
<sequence>MDDPVVFDVPAPFVVEGIVGQGAYGAVCKAKYGNELRAIKKIPNYSKSCDSAKKVLREVQILQQHQYCQQVICCHTMFRPSSGDKDVYVVMDFQPSDLSSTIKDKNITLDEDRVRYIVAQLLLGLRALHANDCIHRDLSTRNILINEDSQVYLCDFGLSRFFDPDEQLSFGVVTQWYRAPEIILDAQYDFRADVWSVGVILGELLLRKHLFPGKPNDHADQLNRIFMLCGTPSKDLFAEGRSLARSSDNARRYSFMYIDKRPTQPHLAKVLEGVAGASPNAIALFARLLTFDQAARPTANEALQDPWFEPLRDFINQEMEAMDSVEKPAIPSDSGELADILEQIETLVKPFPEALKIMQDQEAEYAAAAAQDDAAAESS</sequence>
<evidence type="ECO:0000256" key="2">
    <source>
        <dbReference type="ARBA" id="ARBA00022679"/>
    </source>
</evidence>
<dbReference type="InterPro" id="IPR008266">
    <property type="entry name" value="Tyr_kinase_AS"/>
</dbReference>
<dbReference type="PANTHER" id="PTHR24055">
    <property type="entry name" value="MITOGEN-ACTIVATED PROTEIN KINASE"/>
    <property type="match status" value="1"/>
</dbReference>
<dbReference type="Proteomes" id="UP000051952">
    <property type="component" value="Unassembled WGS sequence"/>
</dbReference>
<accession>A0A0S4JCQ9</accession>
<dbReference type="FunFam" id="1.10.510.10:FF:000624">
    <property type="entry name" value="Mitogen-activated protein kinase"/>
    <property type="match status" value="1"/>
</dbReference>
<keyword evidence="1" id="KW-0723">Serine/threonine-protein kinase</keyword>
<dbReference type="PROSITE" id="PS50011">
    <property type="entry name" value="PROTEIN_KINASE_DOM"/>
    <property type="match status" value="1"/>
</dbReference>
<dbReference type="OMA" id="HANDCIH"/>
<evidence type="ECO:0000256" key="1">
    <source>
        <dbReference type="ARBA" id="ARBA00022527"/>
    </source>
</evidence>
<dbReference type="Gene3D" id="3.30.200.20">
    <property type="entry name" value="Phosphorylase Kinase, domain 1"/>
    <property type="match status" value="1"/>
</dbReference>
<keyword evidence="9" id="KW-1185">Reference proteome</keyword>
<name>A0A0S4JCQ9_BODSA</name>
<dbReference type="InterPro" id="IPR000719">
    <property type="entry name" value="Prot_kinase_dom"/>
</dbReference>
<dbReference type="GO" id="GO:0005524">
    <property type="term" value="F:ATP binding"/>
    <property type="evidence" value="ECO:0007669"/>
    <property type="project" value="UniProtKB-UniRule"/>
</dbReference>
<dbReference type="OrthoDB" id="5979581at2759"/>
<dbReference type="VEuPathDB" id="TriTrypDB:BSAL_20075"/>
<evidence type="ECO:0000259" key="7">
    <source>
        <dbReference type="PROSITE" id="PS50011"/>
    </source>
</evidence>
<dbReference type="PROSITE" id="PS00107">
    <property type="entry name" value="PROTEIN_KINASE_ATP"/>
    <property type="match status" value="1"/>
</dbReference>
<evidence type="ECO:0000256" key="4">
    <source>
        <dbReference type="ARBA" id="ARBA00022777"/>
    </source>
</evidence>
<reference evidence="9" key="1">
    <citation type="submission" date="2015-09" db="EMBL/GenBank/DDBJ databases">
        <authorList>
            <consortium name="Pathogen Informatics"/>
        </authorList>
    </citation>
    <scope>NUCLEOTIDE SEQUENCE [LARGE SCALE GENOMIC DNA]</scope>
    <source>
        <strain evidence="9">Lake Konstanz</strain>
    </source>
</reference>
<evidence type="ECO:0000313" key="9">
    <source>
        <dbReference type="Proteomes" id="UP000051952"/>
    </source>
</evidence>
<dbReference type="AlphaFoldDB" id="A0A0S4JCQ9"/>
<keyword evidence="4 8" id="KW-0418">Kinase</keyword>
<dbReference type="SUPFAM" id="SSF56112">
    <property type="entry name" value="Protein kinase-like (PK-like)"/>
    <property type="match status" value="1"/>
</dbReference>